<organism evidence="1 2">
    <name type="scientific">Tetradesmus obliquus</name>
    <name type="common">Green alga</name>
    <name type="synonym">Acutodesmus obliquus</name>
    <dbReference type="NCBI Taxonomy" id="3088"/>
    <lineage>
        <taxon>Eukaryota</taxon>
        <taxon>Viridiplantae</taxon>
        <taxon>Chlorophyta</taxon>
        <taxon>core chlorophytes</taxon>
        <taxon>Chlorophyceae</taxon>
        <taxon>CS clade</taxon>
        <taxon>Sphaeropleales</taxon>
        <taxon>Scenedesmaceae</taxon>
        <taxon>Tetradesmus</taxon>
    </lineage>
</organism>
<dbReference type="Proteomes" id="UP001244341">
    <property type="component" value="Chromosome 13b"/>
</dbReference>
<evidence type="ECO:0000313" key="1">
    <source>
        <dbReference type="EMBL" id="WIA21296.1"/>
    </source>
</evidence>
<keyword evidence="2" id="KW-1185">Reference proteome</keyword>
<reference evidence="1 2" key="1">
    <citation type="submission" date="2023-05" db="EMBL/GenBank/DDBJ databases">
        <title>A 100% complete, gapless, phased diploid assembly of the Scenedesmus obliquus UTEX 3031 genome.</title>
        <authorList>
            <person name="Biondi T.C."/>
            <person name="Hanschen E.R."/>
            <person name="Kwon T."/>
            <person name="Eng W."/>
            <person name="Kruse C.P.S."/>
            <person name="Koehler S.I."/>
            <person name="Kunde Y."/>
            <person name="Gleasner C.D."/>
            <person name="You Mak K.T."/>
            <person name="Polle J."/>
            <person name="Hovde B.T."/>
            <person name="Starkenburg S.R."/>
        </authorList>
    </citation>
    <scope>NUCLEOTIDE SEQUENCE [LARGE SCALE GENOMIC DNA]</scope>
    <source>
        <strain evidence="1 2">DOE0152z</strain>
    </source>
</reference>
<protein>
    <submittedName>
        <fullName evidence="1">Uncharacterized protein</fullName>
    </submittedName>
</protein>
<accession>A0ABY8UIH6</accession>
<proteinExistence type="predicted"/>
<gene>
    <name evidence="1" type="ORF">OEZ85_000529</name>
</gene>
<evidence type="ECO:0000313" key="2">
    <source>
        <dbReference type="Proteomes" id="UP001244341"/>
    </source>
</evidence>
<name>A0ABY8UIH6_TETOB</name>
<sequence length="372" mass="39511">MGQHPGYYTRQIAKLEKELQVKRSQFQIQQDVNDGLRWKERMLKGAIAAMGTGVKAMRPAPGQQASGCASGPPAAQPVAAVTNPCTWQSGQPIQPAVPQLNSSSYCLQDMADADASAADSSTVDAALESAIFSALDEDSSTDLFFPDSKTKALNHLLSQLATTELKVQSSLLRIGCSDMPRDSLYTSQLLQQLLVTEGQEGLHAAAEASPEECLLQLAAAVKQISCLLPRYDDDDDSSCQVTGWSARSQLDCLVDQQVQAAVARSIAGKPCAALQHLAVNMETMRQQAYPDGWPGQLQLQQKLAAVRASLGVLHAWCGLVCYNTLSRKQLAVAAVTSYPFAFDPVAVCEAAAVPAIRRPVTPAAAAAAAAAQ</sequence>
<dbReference type="EMBL" id="CP126220">
    <property type="protein sequence ID" value="WIA21296.1"/>
    <property type="molecule type" value="Genomic_DNA"/>
</dbReference>